<dbReference type="Proteomes" id="UP001186944">
    <property type="component" value="Unassembled WGS sequence"/>
</dbReference>
<dbReference type="InterPro" id="IPR051988">
    <property type="entry name" value="HRR_RAD51_Paralog"/>
</dbReference>
<dbReference type="InterPro" id="IPR013632">
    <property type="entry name" value="Rad51_C"/>
</dbReference>
<dbReference type="GO" id="GO:0000724">
    <property type="term" value="P:double-strand break repair via homologous recombination"/>
    <property type="evidence" value="ECO:0007669"/>
    <property type="project" value="TreeGrafter"/>
</dbReference>
<keyword evidence="6" id="KW-0238">DNA-binding</keyword>
<evidence type="ECO:0000256" key="5">
    <source>
        <dbReference type="ARBA" id="ARBA00022840"/>
    </source>
</evidence>
<feature type="domain" description="RecA family profile 1" evidence="11">
    <location>
        <begin position="81"/>
        <end position="253"/>
    </location>
</feature>
<evidence type="ECO:0000256" key="9">
    <source>
        <dbReference type="ARBA" id="ARBA00023242"/>
    </source>
</evidence>
<feature type="compositionally biased region" description="Basic and acidic residues" evidence="10">
    <location>
        <begin position="24"/>
        <end position="38"/>
    </location>
</feature>
<evidence type="ECO:0000256" key="4">
    <source>
        <dbReference type="ARBA" id="ARBA00022763"/>
    </source>
</evidence>
<keyword evidence="5" id="KW-0067">ATP-binding</keyword>
<proteinExistence type="inferred from homology"/>
<dbReference type="GO" id="GO:0140664">
    <property type="term" value="F:ATP-dependent DNA damage sensor activity"/>
    <property type="evidence" value="ECO:0007669"/>
    <property type="project" value="InterPro"/>
</dbReference>
<sequence length="318" mass="34750">MPKEGERGRLGQKEGDFGLPRGRNAKEGDEVKKRESPSKRGKVDRYALLSYCPVAVRRILLAQHSAFPSNGLELFESAIASSSILSTGSSSLDKLLDGGLYTSEVTEVAGEIAAGKTQLCLTAAVSACGDSRQSVLYIDTCGGFVAERLAEIAENRYGTQFAEKMLQSIHCLQIFDIYSLMEALEDVRMAIVKKTDCFYRNLRLLIVDSVASVIYPVLGGQQTDGHALMVHLALKLKQLASEFSMAVLVTNNVVRVDGRVNTSLGKTWSHVPHSRLIITNWEDKKDREHSVMLVKSSRQVPSGKTSVIITETGLTDLG</sequence>
<dbReference type="Gene3D" id="3.40.50.300">
    <property type="entry name" value="P-loop containing nucleotide triphosphate hydrolases"/>
    <property type="match status" value="1"/>
</dbReference>
<dbReference type="GO" id="GO:0000723">
    <property type="term" value="P:telomere maintenance"/>
    <property type="evidence" value="ECO:0007669"/>
    <property type="project" value="TreeGrafter"/>
</dbReference>
<evidence type="ECO:0000313" key="12">
    <source>
        <dbReference type="EMBL" id="KAK3084220.1"/>
    </source>
</evidence>
<dbReference type="PANTHER" id="PTHR46457:SF1">
    <property type="entry name" value="DNA REPAIR PROTEIN RAD51 HOMOLOG 4"/>
    <property type="match status" value="1"/>
</dbReference>
<organism evidence="12 13">
    <name type="scientific">Pinctada imbricata</name>
    <name type="common">Atlantic pearl-oyster</name>
    <name type="synonym">Pinctada martensii</name>
    <dbReference type="NCBI Taxonomy" id="66713"/>
    <lineage>
        <taxon>Eukaryota</taxon>
        <taxon>Metazoa</taxon>
        <taxon>Spiralia</taxon>
        <taxon>Lophotrochozoa</taxon>
        <taxon>Mollusca</taxon>
        <taxon>Bivalvia</taxon>
        <taxon>Autobranchia</taxon>
        <taxon>Pteriomorphia</taxon>
        <taxon>Pterioida</taxon>
        <taxon>Pterioidea</taxon>
        <taxon>Pteriidae</taxon>
        <taxon>Pinctada</taxon>
    </lineage>
</organism>
<dbReference type="InterPro" id="IPR047323">
    <property type="entry name" value="Rad51D_C"/>
</dbReference>
<dbReference type="PROSITE" id="PS50162">
    <property type="entry name" value="RECA_2"/>
    <property type="match status" value="1"/>
</dbReference>
<dbReference type="GO" id="GO:0042148">
    <property type="term" value="P:DNA strand invasion"/>
    <property type="evidence" value="ECO:0007669"/>
    <property type="project" value="TreeGrafter"/>
</dbReference>
<keyword evidence="7" id="KW-0233">DNA recombination</keyword>
<dbReference type="GO" id="GO:0005524">
    <property type="term" value="F:ATP binding"/>
    <property type="evidence" value="ECO:0007669"/>
    <property type="project" value="UniProtKB-KW"/>
</dbReference>
<dbReference type="GO" id="GO:0007131">
    <property type="term" value="P:reciprocal meiotic recombination"/>
    <property type="evidence" value="ECO:0007669"/>
    <property type="project" value="TreeGrafter"/>
</dbReference>
<keyword evidence="4" id="KW-0227">DNA damage</keyword>
<dbReference type="PANTHER" id="PTHR46457">
    <property type="entry name" value="DNA REPAIR PROTEIN RAD51 HOMOLOG 4"/>
    <property type="match status" value="1"/>
</dbReference>
<dbReference type="GO" id="GO:0033063">
    <property type="term" value="C:Rad51B-Rad51C-Rad51D-XRCC2 complex"/>
    <property type="evidence" value="ECO:0007669"/>
    <property type="project" value="TreeGrafter"/>
</dbReference>
<evidence type="ECO:0000256" key="1">
    <source>
        <dbReference type="ARBA" id="ARBA00004123"/>
    </source>
</evidence>
<dbReference type="AlphaFoldDB" id="A0AA88XF74"/>
<evidence type="ECO:0000256" key="8">
    <source>
        <dbReference type="ARBA" id="ARBA00023204"/>
    </source>
</evidence>
<evidence type="ECO:0000259" key="11">
    <source>
        <dbReference type="PROSITE" id="PS50162"/>
    </source>
</evidence>
<dbReference type="GO" id="GO:0005657">
    <property type="term" value="C:replication fork"/>
    <property type="evidence" value="ECO:0007669"/>
    <property type="project" value="TreeGrafter"/>
</dbReference>
<name>A0AA88XF74_PINIB</name>
<evidence type="ECO:0000313" key="13">
    <source>
        <dbReference type="Proteomes" id="UP001186944"/>
    </source>
</evidence>
<evidence type="ECO:0000256" key="6">
    <source>
        <dbReference type="ARBA" id="ARBA00023125"/>
    </source>
</evidence>
<dbReference type="InterPro" id="IPR020588">
    <property type="entry name" value="RecA_ATP-bd"/>
</dbReference>
<dbReference type="CDD" id="cd19489">
    <property type="entry name" value="Rad51D"/>
    <property type="match status" value="1"/>
</dbReference>
<comment type="caution">
    <text evidence="12">The sequence shown here is derived from an EMBL/GenBank/DDBJ whole genome shotgun (WGS) entry which is preliminary data.</text>
</comment>
<dbReference type="GO" id="GO:0003697">
    <property type="term" value="F:single-stranded DNA binding"/>
    <property type="evidence" value="ECO:0007669"/>
    <property type="project" value="TreeGrafter"/>
</dbReference>
<dbReference type="SUPFAM" id="SSF52540">
    <property type="entry name" value="P-loop containing nucleoside triphosphate hydrolases"/>
    <property type="match status" value="1"/>
</dbReference>
<feature type="compositionally biased region" description="Basic and acidic residues" evidence="10">
    <location>
        <begin position="1"/>
        <end position="16"/>
    </location>
</feature>
<comment type="subcellular location">
    <subcellularLocation>
        <location evidence="1">Nucleus</location>
    </subcellularLocation>
</comment>
<dbReference type="EMBL" id="VSWD01000013">
    <property type="protein sequence ID" value="KAK3084220.1"/>
    <property type="molecule type" value="Genomic_DNA"/>
</dbReference>
<keyword evidence="9" id="KW-0539">Nucleus</keyword>
<dbReference type="GO" id="GO:0005815">
    <property type="term" value="C:microtubule organizing center"/>
    <property type="evidence" value="ECO:0007669"/>
    <property type="project" value="TreeGrafter"/>
</dbReference>
<protein>
    <recommendedName>
        <fullName evidence="11">RecA family profile 1 domain-containing protein</fullName>
    </recommendedName>
</protein>
<accession>A0AA88XF74</accession>
<dbReference type="Pfam" id="PF08423">
    <property type="entry name" value="Rad51"/>
    <property type="match status" value="1"/>
</dbReference>
<comment type="similarity">
    <text evidence="2">Belongs to the RecA family. RAD51 subfamily.</text>
</comment>
<feature type="region of interest" description="Disordered" evidence="10">
    <location>
        <begin position="1"/>
        <end position="38"/>
    </location>
</feature>
<evidence type="ECO:0000256" key="7">
    <source>
        <dbReference type="ARBA" id="ARBA00023172"/>
    </source>
</evidence>
<dbReference type="InterPro" id="IPR027417">
    <property type="entry name" value="P-loop_NTPase"/>
</dbReference>
<evidence type="ECO:0000256" key="3">
    <source>
        <dbReference type="ARBA" id="ARBA00022741"/>
    </source>
</evidence>
<dbReference type="GO" id="GO:0000400">
    <property type="term" value="F:four-way junction DNA binding"/>
    <property type="evidence" value="ECO:0007669"/>
    <property type="project" value="TreeGrafter"/>
</dbReference>
<keyword evidence="8" id="KW-0234">DNA repair</keyword>
<evidence type="ECO:0000256" key="10">
    <source>
        <dbReference type="SAM" id="MobiDB-lite"/>
    </source>
</evidence>
<evidence type="ECO:0000256" key="2">
    <source>
        <dbReference type="ARBA" id="ARBA00007095"/>
    </source>
</evidence>
<reference evidence="12" key="1">
    <citation type="submission" date="2019-08" db="EMBL/GenBank/DDBJ databases">
        <title>The improved chromosome-level genome for the pearl oyster Pinctada fucata martensii using PacBio sequencing and Hi-C.</title>
        <authorList>
            <person name="Zheng Z."/>
        </authorList>
    </citation>
    <scope>NUCLEOTIDE SEQUENCE</scope>
    <source>
        <strain evidence="12">ZZ-2019</strain>
        <tissue evidence="12">Adductor muscle</tissue>
    </source>
</reference>
<gene>
    <name evidence="12" type="ORF">FSP39_010227</name>
</gene>
<keyword evidence="3" id="KW-0547">Nucleotide-binding</keyword>
<keyword evidence="13" id="KW-1185">Reference proteome</keyword>